<dbReference type="Pfam" id="PF00011">
    <property type="entry name" value="HSP20"/>
    <property type="match status" value="1"/>
</dbReference>
<gene>
    <name evidence="4" type="ORF">AVL61_07095</name>
</gene>
<dbReference type="STRING" id="136273.GY22_08125"/>
<dbReference type="AlphaFoldDB" id="A0A0W8I370"/>
<evidence type="ECO:0000313" key="4">
    <source>
        <dbReference type="EMBL" id="KUG52111.1"/>
    </source>
</evidence>
<name>A0A0W8I370_KOCRO</name>
<dbReference type="InterPro" id="IPR031107">
    <property type="entry name" value="Small_HSP"/>
</dbReference>
<dbReference type="SUPFAM" id="SSF49764">
    <property type="entry name" value="HSP20-like chaperones"/>
    <property type="match status" value="1"/>
</dbReference>
<evidence type="ECO:0000259" key="3">
    <source>
        <dbReference type="PROSITE" id="PS01031"/>
    </source>
</evidence>
<comment type="caution">
    <text evidence="4">The sequence shown here is derived from an EMBL/GenBank/DDBJ whole genome shotgun (WGS) entry which is preliminary data.</text>
</comment>
<dbReference type="CDD" id="cd06464">
    <property type="entry name" value="ACD_sHsps-like"/>
    <property type="match status" value="1"/>
</dbReference>
<sequence>MAGLMRREGLEMLEPLRRLLEGDVEASWPRVEEYRDGDTVVIRAELPGIDPEQDVELTVADDVLHLRAERRERTEHKDKGSYRSEFRYGSFSRTLPLPAGCRDEDISAAYRDGVLEVRVPVAEHVEPPATKKIQVTRG</sequence>
<dbReference type="eggNOG" id="COG0071">
    <property type="taxonomic scope" value="Bacteria"/>
</dbReference>
<evidence type="ECO:0000256" key="1">
    <source>
        <dbReference type="PROSITE-ProRule" id="PRU00285"/>
    </source>
</evidence>
<dbReference type="RefSeq" id="WP_058875246.1">
    <property type="nucleotide sequence ID" value="NZ_LQBK01000040.1"/>
</dbReference>
<dbReference type="InterPro" id="IPR002068">
    <property type="entry name" value="A-crystallin/Hsp20_dom"/>
</dbReference>
<dbReference type="EMBL" id="LQBK01000040">
    <property type="protein sequence ID" value="KUG52111.1"/>
    <property type="molecule type" value="Genomic_DNA"/>
</dbReference>
<evidence type="ECO:0000313" key="5">
    <source>
        <dbReference type="Proteomes" id="UP000053512"/>
    </source>
</evidence>
<dbReference type="PANTHER" id="PTHR11527">
    <property type="entry name" value="HEAT-SHOCK PROTEIN 20 FAMILY MEMBER"/>
    <property type="match status" value="1"/>
</dbReference>
<dbReference type="InterPro" id="IPR008978">
    <property type="entry name" value="HSP20-like_chaperone"/>
</dbReference>
<organism evidence="4 5">
    <name type="scientific">Kocuria rosea subsp. polaris</name>
    <dbReference type="NCBI Taxonomy" id="136273"/>
    <lineage>
        <taxon>Bacteria</taxon>
        <taxon>Bacillati</taxon>
        <taxon>Actinomycetota</taxon>
        <taxon>Actinomycetes</taxon>
        <taxon>Micrococcales</taxon>
        <taxon>Micrococcaceae</taxon>
        <taxon>Kocuria</taxon>
    </lineage>
</organism>
<dbReference type="Proteomes" id="UP000053512">
    <property type="component" value="Unassembled WGS sequence"/>
</dbReference>
<reference evidence="5" key="1">
    <citation type="submission" date="2015-12" db="EMBL/GenBank/DDBJ databases">
        <authorList>
            <person name="Nair G.R."/>
            <person name="Kaur G."/>
            <person name="Mayilraj S."/>
        </authorList>
    </citation>
    <scope>NUCLEOTIDE SEQUENCE [LARGE SCALE GENOMIC DNA]</scope>
    <source>
        <strain evidence="5">CD08_4</strain>
    </source>
</reference>
<accession>A0A0W8I370</accession>
<evidence type="ECO:0000256" key="2">
    <source>
        <dbReference type="RuleBase" id="RU003616"/>
    </source>
</evidence>
<feature type="domain" description="SHSP" evidence="3">
    <location>
        <begin position="22"/>
        <end position="136"/>
    </location>
</feature>
<dbReference type="Gene3D" id="2.60.40.790">
    <property type="match status" value="1"/>
</dbReference>
<dbReference type="PROSITE" id="PS01031">
    <property type="entry name" value="SHSP"/>
    <property type="match status" value="1"/>
</dbReference>
<comment type="similarity">
    <text evidence="1 2">Belongs to the small heat shock protein (HSP20) family.</text>
</comment>
<protein>
    <submittedName>
        <fullName evidence="4">Heat-shock protein Hsp20</fullName>
    </submittedName>
</protein>
<proteinExistence type="inferred from homology"/>